<dbReference type="InterPro" id="IPR001810">
    <property type="entry name" value="F-box_dom"/>
</dbReference>
<dbReference type="Gene3D" id="1.20.1280.50">
    <property type="match status" value="1"/>
</dbReference>
<dbReference type="eggNOG" id="ENOG502R45A">
    <property type="taxonomic scope" value="Eukaryota"/>
</dbReference>
<feature type="domain" description="F-box" evidence="2">
    <location>
        <begin position="19"/>
        <end position="65"/>
    </location>
</feature>
<dbReference type="InterPro" id="IPR017451">
    <property type="entry name" value="F-box-assoc_interact_dom"/>
</dbReference>
<dbReference type="SMART" id="SM00256">
    <property type="entry name" value="FBOX"/>
    <property type="match status" value="1"/>
</dbReference>
<reference evidence="3" key="2">
    <citation type="submission" date="2017-02" db="EMBL/GenBank/DDBJ databases">
        <title>WGS assembly of Sorghum bicolor.</title>
        <authorList>
            <person name="Paterson A."/>
            <person name="Mullet J."/>
            <person name="Bowers J."/>
            <person name="Bruggmann R."/>
            <person name="Dubchak I."/>
            <person name="Grimwood J."/>
            <person name="Gundlach H."/>
            <person name="Haberer G."/>
            <person name="Hellsten U."/>
            <person name="Mitros T."/>
            <person name="Poliakov A."/>
            <person name="Schmutz J."/>
            <person name="Spannagl M."/>
            <person name="Tang H."/>
            <person name="Wang X."/>
            <person name="Wicker T."/>
            <person name="Bharti A."/>
            <person name="Chapman J."/>
            <person name="Feltus F."/>
            <person name="Gowik U."/>
            <person name="Grigoriev I."/>
            <person name="Lyons E."/>
            <person name="Maher C."/>
            <person name="Martis M."/>
            <person name="Narechania A."/>
            <person name="Otillar R."/>
            <person name="Penning B."/>
            <person name="Salamov A."/>
            <person name="Wang Y."/>
            <person name="Zhang L."/>
            <person name="Carpita N."/>
            <person name="Freeling M."/>
            <person name="Gingle A."/>
            <person name="Hash C."/>
            <person name="Keller B."/>
            <person name="Klein P."/>
            <person name="Kresovich S."/>
            <person name="Mccann M."/>
            <person name="Ming R."/>
            <person name="Peterson D."/>
            <person name="Rahman M."/>
            <person name="Ware D."/>
            <person name="Westhoff P."/>
            <person name="Mayer K."/>
            <person name="Messing J."/>
            <person name="Sims D."/>
            <person name="Jenkins J."/>
            <person name="Shu S."/>
            <person name="Rokhsar D."/>
        </authorList>
    </citation>
    <scope>NUCLEOTIDE SEQUENCE</scope>
</reference>
<dbReference type="PANTHER" id="PTHR31672:SF2">
    <property type="entry name" value="F-BOX DOMAIN-CONTAINING PROTEIN"/>
    <property type="match status" value="1"/>
</dbReference>
<sequence>MESTAGPRKRQQATSSASGSVAPHLPEELVRNILLYLPSRSVHRCRAVCKVWLQIVSDPEFAVDHHRLQPTVPLICFLRGGAPAGTKAETETETTTGPVDVDCCVDAFDLGAGGSFRPVVRFTDKEERCRGGFHIHGSCDGLLLLSFEDRFYVCNPATHQWTRLSTPLRASWFAGFYRHDPTGEYRAMFYRGRWPSEHEDYYIMVPDSRRGRGIGLPAERDGYKFRGQPYGPPVLRRGHLHWMPRQTEAGYGILAFNTTTEALTVMCPPVVREHMSLAEVGGELAMVSCGNNNDTMVELWLLKDYEKEIWVCKHRIRLPAAVKMSTFTFDESWRMFFMSEEGVVVVTPEQKLVHYDMNGTLLETFPCDNGRHLKIAPYTFKESLVRHEFFEAQDCNAGDHEDEPELQPPFFQGLLLLLISWTLWKERNARVFGHPVSVASAVVDAIFREGADWAEAGFAPLGVLLALRSQQLAIL</sequence>
<protein>
    <recommendedName>
        <fullName evidence="2">F-box domain-containing protein</fullName>
    </recommendedName>
</protein>
<dbReference type="InterPro" id="IPR013187">
    <property type="entry name" value="F-box-assoc_dom_typ3"/>
</dbReference>
<evidence type="ECO:0000256" key="1">
    <source>
        <dbReference type="SAM" id="MobiDB-lite"/>
    </source>
</evidence>
<dbReference type="AlphaFoldDB" id="A0A1W0VTZ0"/>
<dbReference type="Gramene" id="OQU76731">
    <property type="protein sequence ID" value="OQU76731"/>
    <property type="gene ID" value="SORBI_3010G196800"/>
</dbReference>
<dbReference type="InterPro" id="IPR036047">
    <property type="entry name" value="F-box-like_dom_sf"/>
</dbReference>
<reference evidence="4" key="3">
    <citation type="journal article" date="2018" name="Plant J.">
        <title>The Sorghum bicolor reference genome: improved assembly, gene annotations, a transcriptome atlas, and signatures of genome organization.</title>
        <authorList>
            <person name="McCormick R.F."/>
            <person name="Truong S.K."/>
            <person name="Sreedasyam A."/>
            <person name="Jenkins J."/>
            <person name="Shu S."/>
            <person name="Sims D."/>
            <person name="Kennedy M."/>
            <person name="Amirebrahimi M."/>
            <person name="Weers B.D."/>
            <person name="McKinley B."/>
            <person name="Mattison A."/>
            <person name="Morishige D.T."/>
            <person name="Grimwood J."/>
            <person name="Schmutz J."/>
            <person name="Mullet J.E."/>
        </authorList>
    </citation>
    <scope>NUCLEOTIDE SEQUENCE [LARGE SCALE GENOMIC DNA]</scope>
    <source>
        <strain evidence="4">cv. BTx623</strain>
    </source>
</reference>
<reference evidence="3 4" key="1">
    <citation type="journal article" date="2009" name="Nature">
        <title>The Sorghum bicolor genome and the diversification of grasses.</title>
        <authorList>
            <person name="Paterson A.H."/>
            <person name="Bowers J.E."/>
            <person name="Bruggmann R."/>
            <person name="Dubchak I."/>
            <person name="Grimwood J."/>
            <person name="Gundlach H."/>
            <person name="Haberer G."/>
            <person name="Hellsten U."/>
            <person name="Mitros T."/>
            <person name="Poliakov A."/>
            <person name="Schmutz J."/>
            <person name="Spannagl M."/>
            <person name="Tang H."/>
            <person name="Wang X."/>
            <person name="Wicker T."/>
            <person name="Bharti A.K."/>
            <person name="Chapman J."/>
            <person name="Feltus F.A."/>
            <person name="Gowik U."/>
            <person name="Grigoriev I.V."/>
            <person name="Lyons E."/>
            <person name="Maher C.A."/>
            <person name="Martis M."/>
            <person name="Narechania A."/>
            <person name="Otillar R.P."/>
            <person name="Penning B.W."/>
            <person name="Salamov A.A."/>
            <person name="Wang Y."/>
            <person name="Zhang L."/>
            <person name="Carpita N.C."/>
            <person name="Freeling M."/>
            <person name="Gingle A.R."/>
            <person name="Hash C.T."/>
            <person name="Keller B."/>
            <person name="Klein P."/>
            <person name="Kresovich S."/>
            <person name="McCann M.C."/>
            <person name="Ming R."/>
            <person name="Peterson D.G."/>
            <person name="Mehboob-ur-Rahman"/>
            <person name="Ware D."/>
            <person name="Westhoff P."/>
            <person name="Mayer K.F."/>
            <person name="Messing J."/>
            <person name="Rokhsar D.S."/>
        </authorList>
    </citation>
    <scope>NUCLEOTIDE SEQUENCE [LARGE SCALE GENOMIC DNA]</scope>
    <source>
        <strain evidence="4">cv. BTx623</strain>
    </source>
</reference>
<dbReference type="InterPro" id="IPR050796">
    <property type="entry name" value="SCF_F-box_component"/>
</dbReference>
<gene>
    <name evidence="3" type="ORF">SORBI_3010G196800</name>
</gene>
<dbReference type="InParanoid" id="A0A1W0VTZ0"/>
<dbReference type="Pfam" id="PF08268">
    <property type="entry name" value="FBA_3"/>
    <property type="match status" value="1"/>
</dbReference>
<proteinExistence type="predicted"/>
<feature type="region of interest" description="Disordered" evidence="1">
    <location>
        <begin position="1"/>
        <end position="21"/>
    </location>
</feature>
<dbReference type="PROSITE" id="PS50181">
    <property type="entry name" value="FBOX"/>
    <property type="match status" value="1"/>
</dbReference>
<dbReference type="Gramene" id="OQU76730">
    <property type="protein sequence ID" value="OQU76730"/>
    <property type="gene ID" value="SORBI_3010G196800"/>
</dbReference>
<dbReference type="Pfam" id="PF00646">
    <property type="entry name" value="F-box"/>
    <property type="match status" value="1"/>
</dbReference>
<accession>A0A1W0VTZ0</accession>
<evidence type="ECO:0000313" key="4">
    <source>
        <dbReference type="Proteomes" id="UP000000768"/>
    </source>
</evidence>
<dbReference type="EMBL" id="CM000769">
    <property type="protein sequence ID" value="OQU76731.1"/>
    <property type="molecule type" value="Genomic_DNA"/>
</dbReference>
<dbReference type="OMA" id="PSEHEDY"/>
<dbReference type="EMBL" id="CM000769">
    <property type="protein sequence ID" value="OQU76730.1"/>
    <property type="molecule type" value="Genomic_DNA"/>
</dbReference>
<dbReference type="SUPFAM" id="SSF81383">
    <property type="entry name" value="F-box domain"/>
    <property type="match status" value="1"/>
</dbReference>
<dbReference type="NCBIfam" id="TIGR01640">
    <property type="entry name" value="F_box_assoc_1"/>
    <property type="match status" value="1"/>
</dbReference>
<evidence type="ECO:0000259" key="2">
    <source>
        <dbReference type="PROSITE" id="PS50181"/>
    </source>
</evidence>
<organism evidence="3 4">
    <name type="scientific">Sorghum bicolor</name>
    <name type="common">Sorghum</name>
    <name type="synonym">Sorghum vulgare</name>
    <dbReference type="NCBI Taxonomy" id="4558"/>
    <lineage>
        <taxon>Eukaryota</taxon>
        <taxon>Viridiplantae</taxon>
        <taxon>Streptophyta</taxon>
        <taxon>Embryophyta</taxon>
        <taxon>Tracheophyta</taxon>
        <taxon>Spermatophyta</taxon>
        <taxon>Magnoliopsida</taxon>
        <taxon>Liliopsida</taxon>
        <taxon>Poales</taxon>
        <taxon>Poaceae</taxon>
        <taxon>PACMAD clade</taxon>
        <taxon>Panicoideae</taxon>
        <taxon>Andropogonodae</taxon>
        <taxon>Andropogoneae</taxon>
        <taxon>Sorghinae</taxon>
        <taxon>Sorghum</taxon>
    </lineage>
</organism>
<evidence type="ECO:0000313" key="3">
    <source>
        <dbReference type="EMBL" id="OQU76730.1"/>
    </source>
</evidence>
<dbReference type="PANTHER" id="PTHR31672">
    <property type="entry name" value="BNACNNG10540D PROTEIN"/>
    <property type="match status" value="1"/>
</dbReference>
<name>A0A1W0VTZ0_SORBI</name>
<dbReference type="Proteomes" id="UP000000768">
    <property type="component" value="Chromosome 10"/>
</dbReference>
<keyword evidence="4" id="KW-1185">Reference proteome</keyword>